<name>A0A2G5TQP1_9PELO</name>
<dbReference type="CDD" id="cd22150">
    <property type="entry name" value="F-box_CeFBXA-like"/>
    <property type="match status" value="1"/>
</dbReference>
<proteinExistence type="predicted"/>
<dbReference type="SMART" id="SM00256">
    <property type="entry name" value="FBOX"/>
    <property type="match status" value="1"/>
</dbReference>
<sequence>MPSPGLTSLILYDFFEWKTAGKSYENFRDICALTKIPAIPLEEFETKFHGVLKENYHQKLNFRDLSKINNLKLCIVSNVLDGKSIEKSYKDLSETFGADNIDFLDLDFWFYRFYNGNYDLDYDRKLDPKPLKFLNIPIIIHHKVIDNLDLGNQLTLRKVSKSLKTIVDQGKPNIKNMTICFDSTEIDIGFNNFSAYYSEDLGVDYRKIALNHVMIVLENPKLRLDALQIVSPNSIDPFFIDFLKTFKHKISTKYLYLDVDCPESTMIFLTCIMPKRLALNKGNIDEIVKLDQWKCMNEA</sequence>
<evidence type="ECO:0000313" key="3">
    <source>
        <dbReference type="Proteomes" id="UP000230233"/>
    </source>
</evidence>
<keyword evidence="3" id="KW-1185">Reference proteome</keyword>
<protein>
    <recommendedName>
        <fullName evidence="1">F-box domain-containing protein</fullName>
    </recommendedName>
</protein>
<gene>
    <name evidence="2" type="primary">Cnig_chr_V.g21106</name>
    <name evidence="2" type="ORF">B9Z55_021106</name>
</gene>
<dbReference type="InterPro" id="IPR040161">
    <property type="entry name" value="FB224"/>
</dbReference>
<dbReference type="OrthoDB" id="7600185at2759"/>
<dbReference type="PANTHER" id="PTHR23015:SF4">
    <property type="entry name" value="DUF38 DOMAIN-CONTAINING PROTEIN-RELATED"/>
    <property type="match status" value="1"/>
</dbReference>
<evidence type="ECO:0000313" key="2">
    <source>
        <dbReference type="EMBL" id="PIC29562.1"/>
    </source>
</evidence>
<dbReference type="InterPro" id="IPR041426">
    <property type="entry name" value="Mos1_HTH"/>
</dbReference>
<dbReference type="Proteomes" id="UP000230233">
    <property type="component" value="Chromosome V"/>
</dbReference>
<dbReference type="AlphaFoldDB" id="A0A2G5TQP1"/>
<dbReference type="STRING" id="1611254.A0A2G5TQP1"/>
<organism evidence="2 3">
    <name type="scientific">Caenorhabditis nigoni</name>
    <dbReference type="NCBI Taxonomy" id="1611254"/>
    <lineage>
        <taxon>Eukaryota</taxon>
        <taxon>Metazoa</taxon>
        <taxon>Ecdysozoa</taxon>
        <taxon>Nematoda</taxon>
        <taxon>Chromadorea</taxon>
        <taxon>Rhabditida</taxon>
        <taxon>Rhabditina</taxon>
        <taxon>Rhabditomorpha</taxon>
        <taxon>Rhabditoidea</taxon>
        <taxon>Rhabditidae</taxon>
        <taxon>Peloderinae</taxon>
        <taxon>Caenorhabditis</taxon>
    </lineage>
</organism>
<dbReference type="Pfam" id="PF00646">
    <property type="entry name" value="F-box"/>
    <property type="match status" value="1"/>
</dbReference>
<dbReference type="PANTHER" id="PTHR23015">
    <property type="entry name" value="UNCHARACTERIZED C.ELEGANS PROTEIN"/>
    <property type="match status" value="1"/>
</dbReference>
<reference evidence="3" key="1">
    <citation type="submission" date="2017-10" db="EMBL/GenBank/DDBJ databases">
        <title>Rapid genome shrinkage in a self-fertile nematode reveals novel sperm competition proteins.</title>
        <authorList>
            <person name="Yin D."/>
            <person name="Schwarz E.M."/>
            <person name="Thomas C.G."/>
            <person name="Felde R.L."/>
            <person name="Korf I.F."/>
            <person name="Cutter A.D."/>
            <person name="Schartner C.M."/>
            <person name="Ralston E.J."/>
            <person name="Meyer B.J."/>
            <person name="Haag E.S."/>
        </authorList>
    </citation>
    <scope>NUCLEOTIDE SEQUENCE [LARGE SCALE GENOMIC DNA]</scope>
    <source>
        <strain evidence="3">JU1422</strain>
    </source>
</reference>
<evidence type="ECO:0000259" key="1">
    <source>
        <dbReference type="PROSITE" id="PS50181"/>
    </source>
</evidence>
<accession>A0A2G5TQP1</accession>
<comment type="caution">
    <text evidence="2">The sequence shown here is derived from an EMBL/GenBank/DDBJ whole genome shotgun (WGS) entry which is preliminary data.</text>
</comment>
<feature type="domain" description="F-box" evidence="1">
    <location>
        <begin position="130"/>
        <end position="177"/>
    </location>
</feature>
<dbReference type="InterPro" id="IPR001810">
    <property type="entry name" value="F-box_dom"/>
</dbReference>
<dbReference type="PROSITE" id="PS50181">
    <property type="entry name" value="FBOX"/>
    <property type="match status" value="1"/>
</dbReference>
<dbReference type="GO" id="GO:0045087">
    <property type="term" value="P:innate immune response"/>
    <property type="evidence" value="ECO:0007669"/>
    <property type="project" value="TreeGrafter"/>
</dbReference>
<dbReference type="EMBL" id="PDUG01000005">
    <property type="protein sequence ID" value="PIC29562.1"/>
    <property type="molecule type" value="Genomic_DNA"/>
</dbReference>
<dbReference type="Pfam" id="PF17906">
    <property type="entry name" value="HTH_48"/>
    <property type="match status" value="1"/>
</dbReference>